<sequence length="192" mass="21847">SRRDWIHWFACDPSEQTRVGIFFERLQDGLANVYVRLNVKQRFLVLPQTLLKDNSEGHVYSAGGIRLECTSPMRGWRLALNLIMQEPEGLGEVHVRFGAQVAMTGHTFELPKQVRASLLARRFLGEGNVEAAKNEILKCCDECQAIMQPHSLYAEIIVEGERQEVLLFGSRLKFFGTSNFLQDLAIYIGYAE</sequence>
<keyword evidence="1" id="KW-1185">Reference proteome</keyword>
<dbReference type="KEGG" id="goe:108863779"/>
<dbReference type="RefSeq" id="XP_018493852.1">
    <property type="nucleotide sequence ID" value="XM_018638336.1"/>
</dbReference>
<organism evidence="1 2">
    <name type="scientific">Galendromus occidentalis</name>
    <name type="common">western predatory mite</name>
    <dbReference type="NCBI Taxonomy" id="34638"/>
    <lineage>
        <taxon>Eukaryota</taxon>
        <taxon>Metazoa</taxon>
        <taxon>Ecdysozoa</taxon>
        <taxon>Arthropoda</taxon>
        <taxon>Chelicerata</taxon>
        <taxon>Arachnida</taxon>
        <taxon>Acari</taxon>
        <taxon>Parasitiformes</taxon>
        <taxon>Mesostigmata</taxon>
        <taxon>Gamasina</taxon>
        <taxon>Phytoseioidea</taxon>
        <taxon>Phytoseiidae</taxon>
        <taxon>Typhlodrominae</taxon>
        <taxon>Galendromus</taxon>
    </lineage>
</organism>
<protein>
    <submittedName>
        <fullName evidence="2">Uncharacterized protein LOC108863779</fullName>
    </submittedName>
</protein>
<dbReference type="GeneID" id="108863779"/>
<dbReference type="Proteomes" id="UP000694867">
    <property type="component" value="Unplaced"/>
</dbReference>
<gene>
    <name evidence="2" type="primary">LOC108863779</name>
</gene>
<reference evidence="2" key="1">
    <citation type="submission" date="2025-08" db="UniProtKB">
        <authorList>
            <consortium name="RefSeq"/>
        </authorList>
    </citation>
    <scope>IDENTIFICATION</scope>
</reference>
<name>A0AAJ7P8Z6_9ACAR</name>
<evidence type="ECO:0000313" key="1">
    <source>
        <dbReference type="Proteomes" id="UP000694867"/>
    </source>
</evidence>
<feature type="non-terminal residue" evidence="2">
    <location>
        <position position="192"/>
    </location>
</feature>
<feature type="non-terminal residue" evidence="2">
    <location>
        <position position="1"/>
    </location>
</feature>
<evidence type="ECO:0000313" key="2">
    <source>
        <dbReference type="RefSeq" id="XP_018493852.1"/>
    </source>
</evidence>
<proteinExistence type="predicted"/>
<accession>A0AAJ7P8Z6</accession>
<dbReference type="AlphaFoldDB" id="A0AAJ7P8Z6"/>